<dbReference type="Proteomes" id="UP000198406">
    <property type="component" value="Unassembled WGS sequence"/>
</dbReference>
<evidence type="ECO:0000256" key="3">
    <source>
        <dbReference type="SAM" id="SignalP"/>
    </source>
</evidence>
<reference evidence="5 6" key="1">
    <citation type="journal article" date="2015" name="Plant Cell">
        <title>Oil accumulation by the oleaginous diatom Fistulifera solaris as revealed by the genome and transcriptome.</title>
        <authorList>
            <person name="Tanaka T."/>
            <person name="Maeda Y."/>
            <person name="Veluchamy A."/>
            <person name="Tanaka M."/>
            <person name="Abida H."/>
            <person name="Marechal E."/>
            <person name="Bowler C."/>
            <person name="Muto M."/>
            <person name="Sunaga Y."/>
            <person name="Tanaka M."/>
            <person name="Yoshino T."/>
            <person name="Taniguchi T."/>
            <person name="Fukuda Y."/>
            <person name="Nemoto M."/>
            <person name="Matsumoto M."/>
            <person name="Wong P.S."/>
            <person name="Aburatani S."/>
            <person name="Fujibuchi W."/>
        </authorList>
    </citation>
    <scope>NUCLEOTIDE SEQUENCE [LARGE SCALE GENOMIC DNA]</scope>
    <source>
        <strain evidence="5 6">JPCC DA0580</strain>
    </source>
</reference>
<feature type="compositionally biased region" description="Polar residues" evidence="2">
    <location>
        <begin position="591"/>
        <end position="616"/>
    </location>
</feature>
<feature type="compositionally biased region" description="Polar residues" evidence="2">
    <location>
        <begin position="844"/>
        <end position="866"/>
    </location>
</feature>
<feature type="compositionally biased region" description="Basic and acidic residues" evidence="2">
    <location>
        <begin position="959"/>
        <end position="970"/>
    </location>
</feature>
<proteinExistence type="inferred from homology"/>
<evidence type="ECO:0000256" key="1">
    <source>
        <dbReference type="ARBA" id="ARBA00010282"/>
    </source>
</evidence>
<sequence length="1297" mass="139175">MRTSPLCVLFLAATHSFSSAFIIKSNNALISLAKWQPLKAEALQDAVQDAFAYFSQLPPEEVRSDLKQRGEWYELAQFPSEVLVTPQASVKGCSSQVSIQTGLYQENGEWIIFRFQGDTDATVLRGLIQILSDITQDVPIDEVMSLPAYQIGNALGLQSTLSQSDSNDMGSVWSALQQQIKETLYGNDEDSDYEPSTMGTSIPGAGSSKPAVKKGWSPGSSSNSQSSTSGSAPPFAIWDPTSASAQASPSSSPSSSPPSSSPSDRLSRLDRLSSPSNPKFADGAEVDASANKAPWDNWVPPPPQNSQTTSSDSSSTLGTSIPGAGSSKPATKKGWGPGSSTASDNKQSNASGSAPPFAIWDPTSASVQSSPSTSPPSASPSDRLSRLDRLSSPSTPKFADGAEVDTSANKAPWDNWTPPPPQNTQSSSSDAPSTMGTSIPGAGNAKPAVKKGWGPGSGTSSYNENKQSSTSESAPPFAIWDPTSASVQSSPSSSPPSTSPSDRLSRLDRLSSASTPKFADGAEVDASANKAPWDNWTPPPQKTDSTQSTFTRSDDRSNGTSSSSERPLRVDRLSSSTANNLDGAQFDAAASTPSFAKSTRRNAASTTGKSVGSSDTEPPLGPAFGIETAPKSSWKSDPTTSDFKPLTSSERPPWENGSSRSPQTSLNPLSGKAPDQRWNESPAKKDILQPQEVISSSFKASSSGSAGNFVRNSRRVYDSIPKNDTSKSSTLGPDFVESDRYKIKNPADSSRSVPSTPWRTPSGSSAGGARLDPLYPNSPGTSSVWKASDGIDPFPFTPKNLQTPGVSSVNNPFSPAGVGPQNTFSSTPWTGSTPSTAGAERVTLQPQNFSPASGTMSSWTGSTPSRGSPVGPFQDKTPWGPQNGRASWEPSAFPTKLGDFTTEVNRKPRGQSVRGSGYRSVDQRDGPQSGFREREPFRGRPEGYTAKEFTQANTSFDAEILKDTGNERRSRAGPASESRGAASGPFADRDVGRSSQFKQAKSKIDPLADESIDDKASSTNFQKKNRPSRPRTYLDIVTGNYERATIESQSPSKGDKDFSGPPFNGSSSGPASKTTTRAAPGKETDRFNSEPRGTSTPKTPYRGAEKGTRDLNEPGYETRRVPLTEDGPRPPFRNTPQGARDLNEPRYESRRPPFGGAGQGARDPNEPGYETRRSPFNENSSRSRSEGYRSPPRRPDQKPYVDRIIPTRPYNNEGPPYSPYEDGRVNNDRWQQRGGRIPPPGPSEYYDYRREGPRRPEDERFRYRDDNEWRAPGPGRGPNNGPYDDRMRPRDMMPPRN</sequence>
<dbReference type="PANTHER" id="PTHR43597:SF5">
    <property type="entry name" value="SUFE-LIKE PROTEIN 2, CHLOROPLASTIC"/>
    <property type="match status" value="1"/>
</dbReference>
<name>A0A1Z5K2Y8_FISSO</name>
<feature type="compositionally biased region" description="Basic and acidic residues" evidence="2">
    <location>
        <begin position="1246"/>
        <end position="1269"/>
    </location>
</feature>
<feature type="compositionally biased region" description="Basic and acidic residues" evidence="2">
    <location>
        <begin position="1163"/>
        <end position="1201"/>
    </location>
</feature>
<accession>A0A1Z5K2Y8</accession>
<dbReference type="SUPFAM" id="SSF82649">
    <property type="entry name" value="SufE/NifU"/>
    <property type="match status" value="1"/>
</dbReference>
<feature type="compositionally biased region" description="Polar residues" evidence="2">
    <location>
        <begin position="722"/>
        <end position="731"/>
    </location>
</feature>
<feature type="compositionally biased region" description="Low complexity" evidence="2">
    <location>
        <begin position="481"/>
        <end position="492"/>
    </location>
</feature>
<feature type="compositionally biased region" description="Polar residues" evidence="2">
    <location>
        <begin position="630"/>
        <end position="668"/>
    </location>
</feature>
<feature type="compositionally biased region" description="Basic and acidic residues" evidence="2">
    <location>
        <begin position="674"/>
        <end position="687"/>
    </location>
</feature>
<keyword evidence="3" id="KW-0732">Signal</keyword>
<dbReference type="InParanoid" id="A0A1Z5K2Y8"/>
<feature type="compositionally biased region" description="Basic and acidic residues" evidence="2">
    <location>
        <begin position="1103"/>
        <end position="1128"/>
    </location>
</feature>
<feature type="compositionally biased region" description="Low complexity" evidence="2">
    <location>
        <begin position="695"/>
        <end position="707"/>
    </location>
</feature>
<feature type="region of interest" description="Disordered" evidence="2">
    <location>
        <begin position="186"/>
        <end position="1297"/>
    </location>
</feature>
<dbReference type="OrthoDB" id="411584at2759"/>
<feature type="compositionally biased region" description="Basic and acidic residues" evidence="2">
    <location>
        <begin position="1221"/>
        <end position="1231"/>
    </location>
</feature>
<feature type="compositionally biased region" description="Polar residues" evidence="2">
    <location>
        <begin position="747"/>
        <end position="764"/>
    </location>
</feature>
<feature type="compositionally biased region" description="Basic and acidic residues" evidence="2">
    <location>
        <begin position="1080"/>
        <end position="1089"/>
    </location>
</feature>
<dbReference type="EMBL" id="BDSP01000150">
    <property type="protein sequence ID" value="GAX20532.1"/>
    <property type="molecule type" value="Genomic_DNA"/>
</dbReference>
<comment type="similarity">
    <text evidence="1">Belongs to the SufE family.</text>
</comment>
<comment type="caution">
    <text evidence="5">The sequence shown here is derived from an EMBL/GenBank/DDBJ whole genome shotgun (WGS) entry which is preliminary data.</text>
</comment>
<evidence type="ECO:0000256" key="2">
    <source>
        <dbReference type="SAM" id="MobiDB-lite"/>
    </source>
</evidence>
<evidence type="ECO:0000313" key="5">
    <source>
        <dbReference type="EMBL" id="GAX20532.1"/>
    </source>
</evidence>
<feature type="compositionally biased region" description="Low complexity" evidence="2">
    <location>
        <begin position="1059"/>
        <end position="1072"/>
    </location>
</feature>
<feature type="compositionally biased region" description="Polar residues" evidence="2">
    <location>
        <begin position="338"/>
        <end position="352"/>
    </location>
</feature>
<feature type="compositionally biased region" description="Low complexity" evidence="2">
    <location>
        <begin position="306"/>
        <end position="320"/>
    </location>
</feature>
<dbReference type="PANTHER" id="PTHR43597">
    <property type="entry name" value="SULFUR ACCEPTOR PROTEIN CSDE"/>
    <property type="match status" value="1"/>
</dbReference>
<gene>
    <name evidence="5" type="ORF">FisN_3Hh619</name>
</gene>
<evidence type="ECO:0000259" key="4">
    <source>
        <dbReference type="Pfam" id="PF02657"/>
    </source>
</evidence>
<feature type="compositionally biased region" description="Low complexity" evidence="2">
    <location>
        <begin position="823"/>
        <end position="836"/>
    </location>
</feature>
<feature type="compositionally biased region" description="Basic and acidic residues" evidence="2">
    <location>
        <begin position="1283"/>
        <end position="1297"/>
    </location>
</feature>
<evidence type="ECO:0000313" key="6">
    <source>
        <dbReference type="Proteomes" id="UP000198406"/>
    </source>
</evidence>
<feature type="compositionally biased region" description="Low complexity" evidence="2">
    <location>
        <begin position="362"/>
        <end position="372"/>
    </location>
</feature>
<feature type="compositionally biased region" description="Polar residues" evidence="2">
    <location>
        <begin position="458"/>
        <end position="473"/>
    </location>
</feature>
<feature type="signal peptide" evidence="3">
    <location>
        <begin position="1"/>
        <end position="20"/>
    </location>
</feature>
<protein>
    <recommendedName>
        <fullName evidence="4">Fe-S metabolism associated domain-containing protein</fullName>
    </recommendedName>
</protein>
<keyword evidence="6" id="KW-1185">Reference proteome</keyword>
<dbReference type="Pfam" id="PF02657">
    <property type="entry name" value="SufE"/>
    <property type="match status" value="1"/>
</dbReference>
<feature type="compositionally biased region" description="Polar residues" evidence="2">
    <location>
        <begin position="799"/>
        <end position="813"/>
    </location>
</feature>
<dbReference type="Gene3D" id="3.90.1010.10">
    <property type="match status" value="1"/>
</dbReference>
<dbReference type="InterPro" id="IPR003808">
    <property type="entry name" value="Fe-S_metab-assoc_dom"/>
</dbReference>
<feature type="compositionally biased region" description="Basic and acidic residues" evidence="2">
    <location>
        <begin position="921"/>
        <end position="941"/>
    </location>
</feature>
<feature type="compositionally biased region" description="Basic and acidic residues" evidence="2">
    <location>
        <begin position="1141"/>
        <end position="1151"/>
    </location>
</feature>
<feature type="compositionally biased region" description="Polar residues" evidence="2">
    <location>
        <begin position="573"/>
        <end position="582"/>
    </location>
</feature>
<feature type="domain" description="Fe-S metabolism associated" evidence="4">
    <location>
        <begin position="82"/>
        <end position="179"/>
    </location>
</feature>
<organism evidence="5 6">
    <name type="scientific">Fistulifera solaris</name>
    <name type="common">Oleaginous diatom</name>
    <dbReference type="NCBI Taxonomy" id="1519565"/>
    <lineage>
        <taxon>Eukaryota</taxon>
        <taxon>Sar</taxon>
        <taxon>Stramenopiles</taxon>
        <taxon>Ochrophyta</taxon>
        <taxon>Bacillariophyta</taxon>
        <taxon>Bacillariophyceae</taxon>
        <taxon>Bacillariophycidae</taxon>
        <taxon>Naviculales</taxon>
        <taxon>Naviculaceae</taxon>
        <taxon>Fistulifera</taxon>
    </lineage>
</organism>
<feature type="compositionally biased region" description="Low complexity" evidence="2">
    <location>
        <begin position="215"/>
        <end position="254"/>
    </location>
</feature>
<feature type="chain" id="PRO_5013369153" description="Fe-S metabolism associated domain-containing protein" evidence="3">
    <location>
        <begin position="21"/>
        <end position="1297"/>
    </location>
</feature>